<dbReference type="EMBL" id="JAPVEA010000009">
    <property type="protein sequence ID" value="KAJ5432145.1"/>
    <property type="molecule type" value="Genomic_DNA"/>
</dbReference>
<dbReference type="RefSeq" id="XP_056759437.1">
    <property type="nucleotide sequence ID" value="XM_056914683.1"/>
</dbReference>
<dbReference type="Gene3D" id="3.20.20.150">
    <property type="entry name" value="Divalent-metal-dependent TIM barrel enzymes"/>
    <property type="match status" value="1"/>
</dbReference>
<dbReference type="PANTHER" id="PTHR12110:SF21">
    <property type="entry name" value="XYLOSE ISOMERASE-LIKE TIM BARREL DOMAIN-CONTAINING PROTEIN"/>
    <property type="match status" value="1"/>
</dbReference>
<comment type="caution">
    <text evidence="2">The sequence shown here is derived from an EMBL/GenBank/DDBJ whole genome shotgun (WGS) entry which is preliminary data.</text>
</comment>
<proteinExistence type="predicted"/>
<dbReference type="InterPro" id="IPR050312">
    <property type="entry name" value="IolE/XylAMocC-like"/>
</dbReference>
<dbReference type="Proteomes" id="UP001213681">
    <property type="component" value="Unassembled WGS sequence"/>
</dbReference>
<dbReference type="SUPFAM" id="SSF51658">
    <property type="entry name" value="Xylose isomerase-like"/>
    <property type="match status" value="1"/>
</dbReference>
<evidence type="ECO:0000313" key="3">
    <source>
        <dbReference type="Proteomes" id="UP001213681"/>
    </source>
</evidence>
<reference evidence="2" key="1">
    <citation type="submission" date="2022-12" db="EMBL/GenBank/DDBJ databases">
        <authorList>
            <person name="Petersen C."/>
        </authorList>
    </citation>
    <scope>NUCLEOTIDE SEQUENCE</scope>
    <source>
        <strain evidence="2">IBT 16125</strain>
    </source>
</reference>
<dbReference type="PANTHER" id="PTHR12110">
    <property type="entry name" value="HYDROXYPYRUVATE ISOMERASE"/>
    <property type="match status" value="1"/>
</dbReference>
<keyword evidence="3" id="KW-1185">Reference proteome</keyword>
<dbReference type="GeneID" id="81604926"/>
<dbReference type="InterPro" id="IPR013022">
    <property type="entry name" value="Xyl_isomerase-like_TIM-brl"/>
</dbReference>
<accession>A0AAD6BUG4</accession>
<organism evidence="2 3">
    <name type="scientific">Penicillium daleae</name>
    <dbReference type="NCBI Taxonomy" id="63821"/>
    <lineage>
        <taxon>Eukaryota</taxon>
        <taxon>Fungi</taxon>
        <taxon>Dikarya</taxon>
        <taxon>Ascomycota</taxon>
        <taxon>Pezizomycotina</taxon>
        <taxon>Eurotiomycetes</taxon>
        <taxon>Eurotiomycetidae</taxon>
        <taxon>Eurotiales</taxon>
        <taxon>Aspergillaceae</taxon>
        <taxon>Penicillium</taxon>
    </lineage>
</organism>
<dbReference type="InterPro" id="IPR036237">
    <property type="entry name" value="Xyl_isomerase-like_sf"/>
</dbReference>
<name>A0AAD6BUG4_9EURO</name>
<protein>
    <submittedName>
        <fullName evidence="2">3-dehydroshikimate dehydratase</fullName>
    </submittedName>
</protein>
<sequence length="359" mass="40225">MYSLPTPRSEPDTRWMPAIATVSLGVAHLHSLPAKIEAAAQNGQQGLELFHDDLAQFSKSIRRHTDNGTAAWTDRDYEIAAAHAIRDLCAKRGLKVLALQPFRHYEGLLDPIQHAQRIDELKHWVELSKILGDDLFILIPSSFLGPSQITGDRDRLVADLGQAADVAFPIRIAYEALAWGTYINTWEDSWDIVRRANRPNLGICLDTFNIAARLWADPTSATGRLPAYADVDLQESMQRLVQEIHPKWVMMVQLADGERTDPRAEYLQTPSMPKLLLWSRNARLFPCEEDRGGYLPIYTVADACLNGLGYTGWVSMEVFSRTTGESKPSVPNEHAARAAQSWQRMLQQLDAKGGKARLS</sequence>
<dbReference type="AlphaFoldDB" id="A0AAD6BUG4"/>
<gene>
    <name evidence="2" type="ORF">N7458_011301</name>
</gene>
<feature type="domain" description="Xylose isomerase-like TIM barrel" evidence="1">
    <location>
        <begin position="36"/>
        <end position="344"/>
    </location>
</feature>
<evidence type="ECO:0000313" key="2">
    <source>
        <dbReference type="EMBL" id="KAJ5432145.1"/>
    </source>
</evidence>
<dbReference type="Pfam" id="PF01261">
    <property type="entry name" value="AP_endonuc_2"/>
    <property type="match status" value="1"/>
</dbReference>
<reference evidence="2" key="2">
    <citation type="journal article" date="2023" name="IMA Fungus">
        <title>Comparative genomic study of the Penicillium genus elucidates a diverse pangenome and 15 lateral gene transfer events.</title>
        <authorList>
            <person name="Petersen C."/>
            <person name="Sorensen T."/>
            <person name="Nielsen M.R."/>
            <person name="Sondergaard T.E."/>
            <person name="Sorensen J.L."/>
            <person name="Fitzpatrick D.A."/>
            <person name="Frisvad J.C."/>
            <person name="Nielsen K.L."/>
        </authorList>
    </citation>
    <scope>NUCLEOTIDE SEQUENCE</scope>
    <source>
        <strain evidence="2">IBT 16125</strain>
    </source>
</reference>
<evidence type="ECO:0000259" key="1">
    <source>
        <dbReference type="Pfam" id="PF01261"/>
    </source>
</evidence>